<dbReference type="KEGG" id="fri:FraEuI1c_6134"/>
<dbReference type="PANTHER" id="PTHR10889:SF1">
    <property type="entry name" value="DEOXYRIBOSE-PHOSPHATE ALDOLASE"/>
    <property type="match status" value="1"/>
</dbReference>
<evidence type="ECO:0000313" key="9">
    <source>
        <dbReference type="Proteomes" id="UP000002484"/>
    </source>
</evidence>
<gene>
    <name evidence="6" type="primary">deoC</name>
    <name evidence="8" type="ordered locus">FraEuI1c_6134</name>
</gene>
<dbReference type="EC" id="4.1.2.4" evidence="6"/>
<comment type="similarity">
    <text evidence="1 6">Belongs to the DeoC/FbaB aldolase family. DeoC type 1 subfamily.</text>
</comment>
<organism evidence="8 9">
    <name type="scientific">Pseudofrankia inefficax (strain DSM 45817 / CECT 9037 / DDB 130130 / EuI1c)</name>
    <name type="common">Frankia inefficax</name>
    <dbReference type="NCBI Taxonomy" id="298654"/>
    <lineage>
        <taxon>Bacteria</taxon>
        <taxon>Bacillati</taxon>
        <taxon>Actinomycetota</taxon>
        <taxon>Actinomycetes</taxon>
        <taxon>Frankiales</taxon>
        <taxon>Frankiaceae</taxon>
        <taxon>Pseudofrankia</taxon>
    </lineage>
</organism>
<comment type="subcellular location">
    <subcellularLocation>
        <location evidence="6">Cytoplasm</location>
    </subcellularLocation>
</comment>
<dbReference type="STRING" id="298654.FraEuI1c_6134"/>
<dbReference type="CDD" id="cd00959">
    <property type="entry name" value="DeoC"/>
    <property type="match status" value="1"/>
</dbReference>
<dbReference type="InterPro" id="IPR002915">
    <property type="entry name" value="DeoC/FbaB/LacD_aldolase"/>
</dbReference>
<dbReference type="HOGENOM" id="CLU_053595_0_0_11"/>
<evidence type="ECO:0000256" key="7">
    <source>
        <dbReference type="SAM" id="MobiDB-lite"/>
    </source>
</evidence>
<comment type="function">
    <text evidence="6">Catalyzes a reversible aldol reaction between acetaldehyde and D-glyceraldehyde 3-phosphate to generate 2-deoxy-D-ribose 5-phosphate.</text>
</comment>
<dbReference type="GO" id="GO:0005737">
    <property type="term" value="C:cytoplasm"/>
    <property type="evidence" value="ECO:0007669"/>
    <property type="project" value="UniProtKB-SubCell"/>
</dbReference>
<sequence>MHRGLVPGRTTRKDGGMTTAADGPDQPASGNEPRHPGNAADTPGAREFPPALLYPPLPPVPTTRAGLAAMIDHTLLRPDATSDDVLKVCAEAAKLGVAAVCVAPTHVFLAAASARNETNGRISAGSTDRPASKPAYAVASVVGFPHGNHLTAVKVEETRRAVADGATEIDMVIDIANAVDENWVAIETEIHEVRLAMPSDAVLKVILETTILQDATIRSACRAALAGGAEFVKTSTGFHPGGGASLRAVRAMHSAVGGRLGIKASGGIKTAAQALAFIQAGATRLGLSGTADVLAEMPKDAPSS</sequence>
<dbReference type="SMART" id="SM01133">
    <property type="entry name" value="DeoC"/>
    <property type="match status" value="1"/>
</dbReference>
<dbReference type="eggNOG" id="COG0274">
    <property type="taxonomic scope" value="Bacteria"/>
</dbReference>
<dbReference type="AlphaFoldDB" id="E3J213"/>
<dbReference type="Proteomes" id="UP000002484">
    <property type="component" value="Chromosome"/>
</dbReference>
<name>E3J213_PSEI1</name>
<dbReference type="PANTHER" id="PTHR10889">
    <property type="entry name" value="DEOXYRIBOSE-PHOSPHATE ALDOLASE"/>
    <property type="match status" value="1"/>
</dbReference>
<dbReference type="GO" id="GO:0016052">
    <property type="term" value="P:carbohydrate catabolic process"/>
    <property type="evidence" value="ECO:0007669"/>
    <property type="project" value="TreeGrafter"/>
</dbReference>
<dbReference type="EMBL" id="CP002299">
    <property type="protein sequence ID" value="ADP84118.1"/>
    <property type="molecule type" value="Genomic_DNA"/>
</dbReference>
<keyword evidence="4 6" id="KW-0704">Schiff base</keyword>
<keyword evidence="2 6" id="KW-0963">Cytoplasm</keyword>
<protein>
    <recommendedName>
        <fullName evidence="6">Deoxyribose-phosphate aldolase</fullName>
        <shortName evidence="6">DERA</shortName>
        <ecNumber evidence="6">4.1.2.4</ecNumber>
    </recommendedName>
    <alternativeName>
        <fullName evidence="6">2-deoxy-D-ribose 5-phosphate aldolase</fullName>
    </alternativeName>
    <alternativeName>
        <fullName evidence="6">Phosphodeoxyriboaldolase</fullName>
        <shortName evidence="6">Deoxyriboaldolase</shortName>
    </alternativeName>
</protein>
<evidence type="ECO:0000256" key="4">
    <source>
        <dbReference type="ARBA" id="ARBA00023270"/>
    </source>
</evidence>
<evidence type="ECO:0000256" key="1">
    <source>
        <dbReference type="ARBA" id="ARBA00010936"/>
    </source>
</evidence>
<comment type="catalytic activity">
    <reaction evidence="5 6">
        <text>2-deoxy-D-ribose 5-phosphate = D-glyceraldehyde 3-phosphate + acetaldehyde</text>
        <dbReference type="Rhea" id="RHEA:12821"/>
        <dbReference type="ChEBI" id="CHEBI:15343"/>
        <dbReference type="ChEBI" id="CHEBI:59776"/>
        <dbReference type="ChEBI" id="CHEBI:62877"/>
        <dbReference type="EC" id="4.1.2.4"/>
    </reaction>
</comment>
<feature type="active site" description="Schiff-base intermediate with acetaldehyde" evidence="6">
    <location>
        <position position="233"/>
    </location>
</feature>
<comment type="pathway">
    <text evidence="6">Carbohydrate degradation; 2-deoxy-D-ribose 1-phosphate degradation; D-glyceraldehyde 3-phosphate and acetaldehyde from 2-deoxy-alpha-D-ribose 1-phosphate: step 2/2.</text>
</comment>
<proteinExistence type="inferred from homology"/>
<dbReference type="GO" id="GO:0009264">
    <property type="term" value="P:deoxyribonucleotide catabolic process"/>
    <property type="evidence" value="ECO:0007669"/>
    <property type="project" value="UniProtKB-UniRule"/>
</dbReference>
<dbReference type="InterPro" id="IPR013785">
    <property type="entry name" value="Aldolase_TIM"/>
</dbReference>
<dbReference type="GO" id="GO:0006018">
    <property type="term" value="P:2-deoxyribose 1-phosphate catabolic process"/>
    <property type="evidence" value="ECO:0007669"/>
    <property type="project" value="UniProtKB-UniRule"/>
</dbReference>
<dbReference type="Pfam" id="PF01791">
    <property type="entry name" value="DeoC"/>
    <property type="match status" value="1"/>
</dbReference>
<keyword evidence="9" id="KW-1185">Reference proteome</keyword>
<dbReference type="FunCoup" id="E3J213">
    <property type="interactions" value="287"/>
</dbReference>
<dbReference type="UniPathway" id="UPA00002">
    <property type="reaction ID" value="UER00468"/>
</dbReference>
<dbReference type="GO" id="GO:0004139">
    <property type="term" value="F:deoxyribose-phosphate aldolase activity"/>
    <property type="evidence" value="ECO:0007669"/>
    <property type="project" value="UniProtKB-UniRule"/>
</dbReference>
<dbReference type="NCBIfam" id="TIGR00126">
    <property type="entry name" value="deoC"/>
    <property type="match status" value="1"/>
</dbReference>
<dbReference type="SUPFAM" id="SSF51569">
    <property type="entry name" value="Aldolase"/>
    <property type="match status" value="1"/>
</dbReference>
<evidence type="ECO:0000256" key="6">
    <source>
        <dbReference type="HAMAP-Rule" id="MF_00114"/>
    </source>
</evidence>
<dbReference type="InterPro" id="IPR011343">
    <property type="entry name" value="DeoC"/>
</dbReference>
<dbReference type="Gene3D" id="3.20.20.70">
    <property type="entry name" value="Aldolase class I"/>
    <property type="match status" value="1"/>
</dbReference>
<keyword evidence="3 6" id="KW-0456">Lyase</keyword>
<dbReference type="InterPro" id="IPR028581">
    <property type="entry name" value="DeoC_typeI"/>
</dbReference>
<accession>E3J213</accession>
<evidence type="ECO:0000313" key="8">
    <source>
        <dbReference type="EMBL" id="ADP84118.1"/>
    </source>
</evidence>
<feature type="region of interest" description="Disordered" evidence="7">
    <location>
        <begin position="1"/>
        <end position="50"/>
    </location>
</feature>
<evidence type="ECO:0000256" key="3">
    <source>
        <dbReference type="ARBA" id="ARBA00023239"/>
    </source>
</evidence>
<evidence type="ECO:0000256" key="2">
    <source>
        <dbReference type="ARBA" id="ARBA00022490"/>
    </source>
</evidence>
<dbReference type="InParanoid" id="E3J213"/>
<feature type="active site" description="Proton donor/acceptor" evidence="6">
    <location>
        <position position="263"/>
    </location>
</feature>
<feature type="active site" description="Proton donor/acceptor" evidence="6">
    <location>
        <position position="170"/>
    </location>
</feature>
<reference evidence="8 9" key="1">
    <citation type="submission" date="2010-10" db="EMBL/GenBank/DDBJ databases">
        <title>Complete sequence of Frankia sp. EuI1c.</title>
        <authorList>
            <consortium name="US DOE Joint Genome Institute"/>
            <person name="Lucas S."/>
            <person name="Copeland A."/>
            <person name="Lapidus A."/>
            <person name="Cheng J.-F."/>
            <person name="Bruce D."/>
            <person name="Goodwin L."/>
            <person name="Pitluck S."/>
            <person name="Chertkov O."/>
            <person name="Detter J.C."/>
            <person name="Han C."/>
            <person name="Tapia R."/>
            <person name="Land M."/>
            <person name="Hauser L."/>
            <person name="Jeffries C."/>
            <person name="Kyrpides N."/>
            <person name="Ivanova N."/>
            <person name="Mikhailova N."/>
            <person name="Beauchemin N."/>
            <person name="Sen A."/>
            <person name="Sur S.A."/>
            <person name="Gtari M."/>
            <person name="Wall L."/>
            <person name="Tisa L."/>
            <person name="Woyke T."/>
        </authorList>
    </citation>
    <scope>NUCLEOTIDE SEQUENCE [LARGE SCALE GENOMIC DNA]</scope>
    <source>
        <strain evidence="9">DSM 45817 / CECT 9037 / EuI1c</strain>
    </source>
</reference>
<evidence type="ECO:0000256" key="5">
    <source>
        <dbReference type="ARBA" id="ARBA00048791"/>
    </source>
</evidence>
<dbReference type="HAMAP" id="MF_00114">
    <property type="entry name" value="DeoC_type1"/>
    <property type="match status" value="1"/>
</dbReference>